<feature type="transmembrane region" description="Helical" evidence="9">
    <location>
        <begin position="12"/>
        <end position="31"/>
    </location>
</feature>
<evidence type="ECO:0000256" key="3">
    <source>
        <dbReference type="ARBA" id="ARBA00022448"/>
    </source>
</evidence>
<sequence>MMQGKSSKCHYGVVFCSIILFIGMMQIGVCARSDSSILNKLTTNKELRSSTFPNSRRNVLSLIPRGGGDTIHNNRAYLQVEGGGVRKNVKQIEEKESSSDTRTQPKFPITKSEFPQFLCMSIMMFLFIYIFTTVRDTKDSLVVSNCGAEAIPFLKLYGVMPTAFLFILGYSKLSSVLGKKALFYTTLSPFIIFYTVFAFVLFPKRDSIHFLPATGEGAANAVVNLFRYWSFSLYFIISELWASASIPLLFWQFANEVTPMAQAKRFYPLFAVLGNLAPVVSGKVMTYLVSIQKTTDDVGFGSTLKKLAIIKLVVAFAIVVLYNAINIMVNKSHKQLDLKTAISNKKQDKKVEIEKQFTGGKKPKKPTLGESMKELLKSKELGAMAIMVLCYNVCIELTEVLWKGILRKQLPSKTEYMAYMAGFSQKVGTIAFFLQLMASFIIRVLGWKNTALIPPLTMALFAIPFFISVAIGEPNVLLTTAMLIGTWQNVASKVSKYSLFDPCKEMAYIPLGPEAKVKGKAAVDVMGARLGRSLGSASQQLLVLLVGHGSILNCAPYLLGLYAIAIGFWINAVSVLGNLFKNEEKDEGNISVAKLGAKTKKSAKFN</sequence>
<feature type="transmembrane region" description="Helical" evidence="9">
    <location>
        <begin position="231"/>
        <end position="254"/>
    </location>
</feature>
<dbReference type="PANTHER" id="PTHR31187:SF1">
    <property type="entry name" value="ADP,ATP CARRIER PROTEIN 1"/>
    <property type="match status" value="1"/>
</dbReference>
<evidence type="ECO:0000313" key="10">
    <source>
        <dbReference type="EMBL" id="CAD9697766.1"/>
    </source>
</evidence>
<evidence type="ECO:0000256" key="8">
    <source>
        <dbReference type="ARBA" id="ARBA00023136"/>
    </source>
</evidence>
<feature type="transmembrane region" description="Helical" evidence="9">
    <location>
        <begin position="381"/>
        <end position="402"/>
    </location>
</feature>
<accession>A0A7S2WMM2</accession>
<dbReference type="GO" id="GO:0005524">
    <property type="term" value="F:ATP binding"/>
    <property type="evidence" value="ECO:0007669"/>
    <property type="project" value="UniProtKB-KW"/>
</dbReference>
<feature type="transmembrane region" description="Helical" evidence="9">
    <location>
        <begin position="559"/>
        <end position="580"/>
    </location>
</feature>
<keyword evidence="4 9" id="KW-0812">Transmembrane</keyword>
<evidence type="ECO:0000256" key="1">
    <source>
        <dbReference type="ARBA" id="ARBA00004141"/>
    </source>
</evidence>
<keyword evidence="8 9" id="KW-0472">Membrane</keyword>
<dbReference type="GO" id="GO:0016020">
    <property type="term" value="C:membrane"/>
    <property type="evidence" value="ECO:0007669"/>
    <property type="project" value="UniProtKB-SubCell"/>
</dbReference>
<feature type="transmembrane region" description="Helical" evidence="9">
    <location>
        <begin position="114"/>
        <end position="131"/>
    </location>
</feature>
<reference evidence="10" key="1">
    <citation type="submission" date="2021-01" db="EMBL/GenBank/DDBJ databases">
        <authorList>
            <person name="Corre E."/>
            <person name="Pelletier E."/>
            <person name="Niang G."/>
            <person name="Scheremetjew M."/>
            <person name="Finn R."/>
            <person name="Kale V."/>
            <person name="Holt S."/>
            <person name="Cochrane G."/>
            <person name="Meng A."/>
            <person name="Brown T."/>
            <person name="Cohen L."/>
        </authorList>
    </citation>
    <scope>NUCLEOTIDE SEQUENCE</scope>
    <source>
        <strain evidence="10">CCMP1452</strain>
    </source>
</reference>
<keyword evidence="5 9" id="KW-0547">Nucleotide-binding</keyword>
<feature type="transmembrane region" description="Helical" evidence="9">
    <location>
        <begin position="151"/>
        <end position="170"/>
    </location>
</feature>
<dbReference type="EMBL" id="HBHI01028086">
    <property type="protein sequence ID" value="CAD9697766.1"/>
    <property type="molecule type" value="Transcribed_RNA"/>
</dbReference>
<name>A0A7S2WMM2_9STRA</name>
<dbReference type="InterPro" id="IPR036259">
    <property type="entry name" value="MFS_trans_sf"/>
</dbReference>
<keyword evidence="6 9" id="KW-0067">ATP-binding</keyword>
<keyword evidence="7 9" id="KW-1133">Transmembrane helix</keyword>
<organism evidence="10">
    <name type="scientific">Eucampia antarctica</name>
    <dbReference type="NCBI Taxonomy" id="49252"/>
    <lineage>
        <taxon>Eukaryota</taxon>
        <taxon>Sar</taxon>
        <taxon>Stramenopiles</taxon>
        <taxon>Ochrophyta</taxon>
        <taxon>Bacillariophyta</taxon>
        <taxon>Mediophyceae</taxon>
        <taxon>Biddulphiophycidae</taxon>
        <taxon>Hemiaulales</taxon>
        <taxon>Hemiaulaceae</taxon>
        <taxon>Eucampia</taxon>
    </lineage>
</organism>
<proteinExistence type="inferred from homology"/>
<comment type="subcellular location">
    <subcellularLocation>
        <location evidence="1 9">Membrane</location>
        <topology evidence="1 9">Multi-pass membrane protein</topology>
    </subcellularLocation>
</comment>
<evidence type="ECO:0000256" key="2">
    <source>
        <dbReference type="ARBA" id="ARBA00007127"/>
    </source>
</evidence>
<evidence type="ECO:0000256" key="4">
    <source>
        <dbReference type="ARBA" id="ARBA00022692"/>
    </source>
</evidence>
<dbReference type="SUPFAM" id="SSF103473">
    <property type="entry name" value="MFS general substrate transporter"/>
    <property type="match status" value="1"/>
</dbReference>
<evidence type="ECO:0000256" key="6">
    <source>
        <dbReference type="ARBA" id="ARBA00022840"/>
    </source>
</evidence>
<evidence type="ECO:0000256" key="9">
    <source>
        <dbReference type="RuleBase" id="RU363121"/>
    </source>
</evidence>
<protein>
    <recommendedName>
        <fullName evidence="9">ADP,ATP carrier protein</fullName>
    </recommendedName>
</protein>
<dbReference type="AlphaFoldDB" id="A0A7S2WMM2"/>
<evidence type="ECO:0000256" key="5">
    <source>
        <dbReference type="ARBA" id="ARBA00022741"/>
    </source>
</evidence>
<dbReference type="PANTHER" id="PTHR31187">
    <property type="match status" value="1"/>
</dbReference>
<keyword evidence="3 9" id="KW-0813">Transport</keyword>
<gene>
    <name evidence="10" type="ORF">EANT1437_LOCUS14392</name>
</gene>
<dbReference type="GO" id="GO:0005471">
    <property type="term" value="F:ATP:ADP antiporter activity"/>
    <property type="evidence" value="ECO:0007669"/>
    <property type="project" value="InterPro"/>
</dbReference>
<comment type="similarity">
    <text evidence="2 9">Belongs to the ADP/ATP translocase tlc family.</text>
</comment>
<feature type="transmembrane region" description="Helical" evidence="9">
    <location>
        <begin position="182"/>
        <end position="202"/>
    </location>
</feature>
<dbReference type="Pfam" id="PF03219">
    <property type="entry name" value="TLC"/>
    <property type="match status" value="1"/>
</dbReference>
<evidence type="ECO:0000256" key="7">
    <source>
        <dbReference type="ARBA" id="ARBA00022989"/>
    </source>
</evidence>
<feature type="transmembrane region" description="Helical" evidence="9">
    <location>
        <begin position="452"/>
        <end position="472"/>
    </location>
</feature>
<feature type="transmembrane region" description="Helical" evidence="9">
    <location>
        <begin position="422"/>
        <end position="445"/>
    </location>
</feature>
<dbReference type="InterPro" id="IPR004667">
    <property type="entry name" value="ADP_ATP_car_bac_type"/>
</dbReference>
<feature type="transmembrane region" description="Helical" evidence="9">
    <location>
        <begin position="308"/>
        <end position="329"/>
    </location>
</feature>
<feature type="transmembrane region" description="Helical" evidence="9">
    <location>
        <begin position="266"/>
        <end position="288"/>
    </location>
</feature>